<protein>
    <submittedName>
        <fullName evidence="1">Uncharacterized protein</fullName>
    </submittedName>
</protein>
<evidence type="ECO:0000313" key="1">
    <source>
        <dbReference type="EMBL" id="ONK72354.1"/>
    </source>
</evidence>
<reference evidence="2" key="1">
    <citation type="journal article" date="2017" name="Nat. Commun.">
        <title>The asparagus genome sheds light on the origin and evolution of a young Y chromosome.</title>
        <authorList>
            <person name="Harkess A."/>
            <person name="Zhou J."/>
            <person name="Xu C."/>
            <person name="Bowers J.E."/>
            <person name="Van der Hulst R."/>
            <person name="Ayyampalayam S."/>
            <person name="Mercati F."/>
            <person name="Riccardi P."/>
            <person name="McKain M.R."/>
            <person name="Kakrana A."/>
            <person name="Tang H."/>
            <person name="Ray J."/>
            <person name="Groenendijk J."/>
            <person name="Arikit S."/>
            <person name="Mathioni S.M."/>
            <person name="Nakano M."/>
            <person name="Shan H."/>
            <person name="Telgmann-Rauber A."/>
            <person name="Kanno A."/>
            <person name="Yue Z."/>
            <person name="Chen H."/>
            <person name="Li W."/>
            <person name="Chen Y."/>
            <person name="Xu X."/>
            <person name="Zhang Y."/>
            <person name="Luo S."/>
            <person name="Chen H."/>
            <person name="Gao J."/>
            <person name="Mao Z."/>
            <person name="Pires J.C."/>
            <person name="Luo M."/>
            <person name="Kudrna D."/>
            <person name="Wing R.A."/>
            <person name="Meyers B.C."/>
            <person name="Yi K."/>
            <person name="Kong H."/>
            <person name="Lavrijsen P."/>
            <person name="Sunseri F."/>
            <person name="Falavigna A."/>
            <person name="Ye Y."/>
            <person name="Leebens-Mack J.H."/>
            <person name="Chen G."/>
        </authorList>
    </citation>
    <scope>NUCLEOTIDE SEQUENCE [LARGE SCALE GENOMIC DNA]</scope>
    <source>
        <strain evidence="2">cv. DH0086</strain>
    </source>
</reference>
<accession>A0A5P1F2G4</accession>
<proteinExistence type="predicted"/>
<keyword evidence="2" id="KW-1185">Reference proteome</keyword>
<dbReference type="AlphaFoldDB" id="A0A5P1F2G4"/>
<gene>
    <name evidence="1" type="ORF">A4U43_C04F18550</name>
</gene>
<name>A0A5P1F2G4_ASPOF</name>
<evidence type="ECO:0000313" key="2">
    <source>
        <dbReference type="Proteomes" id="UP000243459"/>
    </source>
</evidence>
<sequence>MASLEILALDPSWRIRTRPRGLSLVLMDNIAVASKDAALRATQEAADDPHVLSREENNAIAMNVMARFAGGSSSGVQRRELDDDDDS</sequence>
<dbReference type="Gramene" id="ONK72354">
    <property type="protein sequence ID" value="ONK72354"/>
    <property type="gene ID" value="A4U43_C04F18550"/>
</dbReference>
<dbReference type="EMBL" id="CM007384">
    <property type="protein sequence ID" value="ONK72354.1"/>
    <property type="molecule type" value="Genomic_DNA"/>
</dbReference>
<organism evidence="1 2">
    <name type="scientific">Asparagus officinalis</name>
    <name type="common">Garden asparagus</name>
    <dbReference type="NCBI Taxonomy" id="4686"/>
    <lineage>
        <taxon>Eukaryota</taxon>
        <taxon>Viridiplantae</taxon>
        <taxon>Streptophyta</taxon>
        <taxon>Embryophyta</taxon>
        <taxon>Tracheophyta</taxon>
        <taxon>Spermatophyta</taxon>
        <taxon>Magnoliopsida</taxon>
        <taxon>Liliopsida</taxon>
        <taxon>Asparagales</taxon>
        <taxon>Asparagaceae</taxon>
        <taxon>Asparagoideae</taxon>
        <taxon>Asparagus</taxon>
    </lineage>
</organism>
<dbReference type="Proteomes" id="UP000243459">
    <property type="component" value="Chromosome 4"/>
</dbReference>